<gene>
    <name evidence="16" type="primary">hisI</name>
    <name evidence="16" type="synonym">hisIE</name>
    <name evidence="19" type="ORF">C823_00650</name>
</gene>
<dbReference type="Gene3D" id="1.10.287.1080">
    <property type="entry name" value="MazG-like"/>
    <property type="match status" value="1"/>
</dbReference>
<dbReference type="InterPro" id="IPR021130">
    <property type="entry name" value="PRib-ATP_PPHydrolase-like"/>
</dbReference>
<dbReference type="GO" id="GO:0005524">
    <property type="term" value="F:ATP binding"/>
    <property type="evidence" value="ECO:0007669"/>
    <property type="project" value="UniProtKB-KW"/>
</dbReference>
<dbReference type="eggNOG" id="COG0139">
    <property type="taxonomic scope" value="Bacteria"/>
</dbReference>
<keyword evidence="12 16" id="KW-0378">Hydrolase</keyword>
<dbReference type="PANTHER" id="PTHR42945">
    <property type="entry name" value="HISTIDINE BIOSYNTHESIS BIFUNCTIONAL PROTEIN"/>
    <property type="match status" value="1"/>
</dbReference>
<dbReference type="UniPathway" id="UPA00031">
    <property type="reaction ID" value="UER00007"/>
</dbReference>
<dbReference type="NCBIfam" id="NF002747">
    <property type="entry name" value="PRK02759.1"/>
    <property type="match status" value="1"/>
</dbReference>
<comment type="similarity">
    <text evidence="6 16">In the C-terminal section; belongs to the PRA-PH family.</text>
</comment>
<evidence type="ECO:0000313" key="20">
    <source>
        <dbReference type="Proteomes" id="UP000012589"/>
    </source>
</evidence>
<evidence type="ECO:0000256" key="4">
    <source>
        <dbReference type="ARBA" id="ARBA00005169"/>
    </source>
</evidence>
<name>N2BCT2_9FIRM</name>
<keyword evidence="11 16" id="KW-0547">Nucleotide-binding</keyword>
<dbReference type="Gene3D" id="3.10.20.810">
    <property type="entry name" value="Phosphoribosyl-AMP cyclohydrolase"/>
    <property type="match status" value="1"/>
</dbReference>
<dbReference type="FunFam" id="3.10.20.810:FF:000001">
    <property type="entry name" value="Histidine biosynthesis bifunctional protein HisIE"/>
    <property type="match status" value="1"/>
</dbReference>
<dbReference type="NCBIfam" id="NF000768">
    <property type="entry name" value="PRK00051.1"/>
    <property type="match status" value="1"/>
</dbReference>
<comment type="catalytic activity">
    <reaction evidence="1 16">
        <text>1-(5-phospho-beta-D-ribosyl)-5'-AMP + H2O = 1-(5-phospho-beta-D-ribosyl)-5-[(5-phospho-beta-D-ribosylamino)methylideneamino]imidazole-4-carboxamide</text>
        <dbReference type="Rhea" id="RHEA:20049"/>
        <dbReference type="ChEBI" id="CHEBI:15377"/>
        <dbReference type="ChEBI" id="CHEBI:58435"/>
        <dbReference type="ChEBI" id="CHEBI:59457"/>
        <dbReference type="EC" id="3.5.4.19"/>
    </reaction>
</comment>
<evidence type="ECO:0000256" key="11">
    <source>
        <dbReference type="ARBA" id="ARBA00022741"/>
    </source>
</evidence>
<keyword evidence="9 16" id="KW-0963">Cytoplasm</keyword>
<evidence type="ECO:0000256" key="2">
    <source>
        <dbReference type="ARBA" id="ARBA00001460"/>
    </source>
</evidence>
<comment type="similarity">
    <text evidence="7 16">In the N-terminal section; belongs to the PRA-CH family.</text>
</comment>
<evidence type="ECO:0000256" key="5">
    <source>
        <dbReference type="ARBA" id="ARBA00005204"/>
    </source>
</evidence>
<dbReference type="Proteomes" id="UP000012589">
    <property type="component" value="Unassembled WGS sequence"/>
</dbReference>
<dbReference type="InterPro" id="IPR038019">
    <property type="entry name" value="PRib_AMP_CycHydrolase_sf"/>
</dbReference>
<dbReference type="EC" id="3.6.1.31" evidence="16"/>
<evidence type="ECO:0000256" key="13">
    <source>
        <dbReference type="ARBA" id="ARBA00022840"/>
    </source>
</evidence>
<dbReference type="CDD" id="cd11534">
    <property type="entry name" value="NTP-PPase_HisIE_like"/>
    <property type="match status" value="1"/>
</dbReference>
<evidence type="ECO:0000256" key="1">
    <source>
        <dbReference type="ARBA" id="ARBA00000024"/>
    </source>
</evidence>
<keyword evidence="15 16" id="KW-0511">Multifunctional enzyme</keyword>
<dbReference type="eggNOG" id="COG0140">
    <property type="taxonomic scope" value="Bacteria"/>
</dbReference>
<evidence type="ECO:0000256" key="10">
    <source>
        <dbReference type="ARBA" id="ARBA00022605"/>
    </source>
</evidence>
<dbReference type="HAMAP" id="MF_01020">
    <property type="entry name" value="HisE"/>
    <property type="match status" value="1"/>
</dbReference>
<dbReference type="InterPro" id="IPR026660">
    <property type="entry name" value="PRA-CH"/>
</dbReference>
<dbReference type="SUPFAM" id="SSF141734">
    <property type="entry name" value="HisI-like"/>
    <property type="match status" value="1"/>
</dbReference>
<dbReference type="PATRIC" id="fig|1235802.3.peg.687"/>
<dbReference type="Gene3D" id="3.20.20.70">
    <property type="entry name" value="Aldolase class I"/>
    <property type="match status" value="1"/>
</dbReference>
<dbReference type="OrthoDB" id="9795769at2"/>
<dbReference type="SUPFAM" id="SSF101386">
    <property type="entry name" value="all-alpha NTP pyrophosphatases"/>
    <property type="match status" value="1"/>
</dbReference>
<comment type="pathway">
    <text evidence="4 16">Amino-acid biosynthesis; L-histidine biosynthesis; L-histidine from 5-phospho-alpha-D-ribose 1-diphosphate: step 3/9.</text>
</comment>
<dbReference type="InterPro" id="IPR011060">
    <property type="entry name" value="RibuloseP-bd_barrel"/>
</dbReference>
<comment type="pathway">
    <text evidence="5 16">Amino-acid biosynthesis; L-histidine biosynthesis; L-histidine from 5-phospho-alpha-D-ribose 1-diphosphate: step 2/9.</text>
</comment>
<comment type="catalytic activity">
    <reaction evidence="2 16">
        <text>1-(5-phospho-beta-D-ribosyl)-ATP + H2O = 1-(5-phospho-beta-D-ribosyl)-5'-AMP + diphosphate + H(+)</text>
        <dbReference type="Rhea" id="RHEA:22828"/>
        <dbReference type="ChEBI" id="CHEBI:15377"/>
        <dbReference type="ChEBI" id="CHEBI:15378"/>
        <dbReference type="ChEBI" id="CHEBI:33019"/>
        <dbReference type="ChEBI" id="CHEBI:59457"/>
        <dbReference type="ChEBI" id="CHEBI:73183"/>
        <dbReference type="EC" id="3.6.1.31"/>
    </reaction>
</comment>
<dbReference type="PANTHER" id="PTHR42945:SF1">
    <property type="entry name" value="HISTIDINE BIOSYNTHESIS BIFUNCTIONAL PROTEIN HIS7"/>
    <property type="match status" value="1"/>
</dbReference>
<keyword evidence="14 16" id="KW-0368">Histidine biosynthesis</keyword>
<evidence type="ECO:0000256" key="6">
    <source>
        <dbReference type="ARBA" id="ARBA00007731"/>
    </source>
</evidence>
<keyword evidence="10 16" id="KW-0028">Amino-acid biosynthesis</keyword>
<dbReference type="GO" id="GO:0004635">
    <property type="term" value="F:phosphoribosyl-AMP cyclohydrolase activity"/>
    <property type="evidence" value="ECO:0007669"/>
    <property type="project" value="UniProtKB-UniRule"/>
</dbReference>
<dbReference type="STRING" id="1235802.C823_00650"/>
<feature type="domain" description="Phosphoribosyl-AMP cyclohydrolase" evidence="18">
    <location>
        <begin position="250"/>
        <end position="323"/>
    </location>
</feature>
<dbReference type="GO" id="GO:0004636">
    <property type="term" value="F:phosphoribosyl-ATP diphosphatase activity"/>
    <property type="evidence" value="ECO:0007669"/>
    <property type="project" value="UniProtKB-UniRule"/>
</dbReference>
<dbReference type="InterPro" id="IPR008179">
    <property type="entry name" value="HisE"/>
</dbReference>
<evidence type="ECO:0000256" key="3">
    <source>
        <dbReference type="ARBA" id="ARBA00004496"/>
    </source>
</evidence>
<dbReference type="HAMAP" id="MF_01019">
    <property type="entry name" value="HisIE"/>
    <property type="match status" value="1"/>
</dbReference>
<keyword evidence="13 16" id="KW-0067">ATP-binding</keyword>
<sequence>MELKILAATLYLKDGVPVKGPDDLTPAGDLNFLAKVYNDSGIDKIFVFDLSNEDKEHEKNIHTIRELNRLTEIPTCGGGNIRRLEDIKKLLYAGCKQVLINGSKSYCFALVDEASSRFGHEKILVSVKNIDFVFKHKEVINQKIHEMLVMEPKILDSVENLTDTQYVALCEENDLEHMLNILHREHSRGIYGTFLNTVEINAMELKSTLSAHGIKMDNFEPALKWSDFKLNADGMIPVIAQDYRTGKVLMLAYMNEEAFNKTITTGKMTYYSRSRKELWVKGATSGNIQYVKVLTADCDKDTILAKVSQVGVACHTGKYSCFHNEIVHKEYIERNPLKVFEDEYAVIQDRKINPKEGSYTNYLFDKGLDKILKKVGEEATEIIIAAKNPDAEEMKYEAADFLYHLMVLMVEKGLTWEDITGELSQR</sequence>
<evidence type="ECO:0000256" key="9">
    <source>
        <dbReference type="ARBA" id="ARBA00022490"/>
    </source>
</evidence>
<comment type="similarity">
    <text evidence="8 17">Belongs to the HisA/HisF family.</text>
</comment>
<evidence type="ECO:0000256" key="7">
    <source>
        <dbReference type="ARBA" id="ARBA00008299"/>
    </source>
</evidence>
<evidence type="ECO:0000256" key="16">
    <source>
        <dbReference type="HAMAP-Rule" id="MF_01019"/>
    </source>
</evidence>
<evidence type="ECO:0000313" key="19">
    <source>
        <dbReference type="EMBL" id="EMZ36283.1"/>
    </source>
</evidence>
<dbReference type="AlphaFoldDB" id="N2BCT2"/>
<feature type="region of interest" description="Phosphoribosyl-ATP pyrophosphohydrolase" evidence="16">
    <location>
        <begin position="340"/>
        <end position="426"/>
    </location>
</feature>
<dbReference type="EC" id="3.5.4.19" evidence="16"/>
<dbReference type="InterPro" id="IPR006062">
    <property type="entry name" value="His_biosynth"/>
</dbReference>
<evidence type="ECO:0000256" key="12">
    <source>
        <dbReference type="ARBA" id="ARBA00022801"/>
    </source>
</evidence>
<dbReference type="NCBIfam" id="TIGR03188">
    <property type="entry name" value="histidine_hisI"/>
    <property type="match status" value="1"/>
</dbReference>
<organism evidence="19 20">
    <name type="scientific">Eubacterium plexicaudatum ASF492</name>
    <dbReference type="NCBI Taxonomy" id="1235802"/>
    <lineage>
        <taxon>Bacteria</taxon>
        <taxon>Bacillati</taxon>
        <taxon>Bacillota</taxon>
        <taxon>Clostridia</taxon>
        <taxon>Eubacteriales</taxon>
        <taxon>Eubacteriaceae</taxon>
        <taxon>Eubacterium</taxon>
    </lineage>
</organism>
<proteinExistence type="inferred from homology"/>
<dbReference type="Pfam" id="PF01503">
    <property type="entry name" value="PRA-PH"/>
    <property type="match status" value="1"/>
</dbReference>
<dbReference type="InterPro" id="IPR023019">
    <property type="entry name" value="His_synth_HisIE"/>
</dbReference>
<dbReference type="Pfam" id="PF00977">
    <property type="entry name" value="His_biosynth"/>
    <property type="match status" value="1"/>
</dbReference>
<evidence type="ECO:0000256" key="8">
    <source>
        <dbReference type="ARBA" id="ARBA00009667"/>
    </source>
</evidence>
<dbReference type="InterPro" id="IPR013785">
    <property type="entry name" value="Aldolase_TIM"/>
</dbReference>
<evidence type="ECO:0000259" key="18">
    <source>
        <dbReference type="Pfam" id="PF01502"/>
    </source>
</evidence>
<dbReference type="HOGENOM" id="CLU_048577_3_1_9"/>
<protein>
    <recommendedName>
        <fullName evidence="16">Histidine biosynthesis bifunctional protein HisIE</fullName>
    </recommendedName>
    <domain>
        <recommendedName>
            <fullName evidence="16">Phosphoribosyl-AMP cyclohydrolase</fullName>
            <shortName evidence="16">PRA-CH</shortName>
            <ecNumber evidence="16">3.5.4.19</ecNumber>
        </recommendedName>
    </domain>
    <domain>
        <recommendedName>
            <fullName evidence="16">Phosphoribosyl-ATP pyrophosphatase</fullName>
            <shortName evidence="16">PRA-PH</shortName>
            <ecNumber evidence="16">3.6.1.31</ecNumber>
        </recommendedName>
    </domain>
</protein>
<dbReference type="GO" id="GO:0000105">
    <property type="term" value="P:L-histidine biosynthetic process"/>
    <property type="evidence" value="ECO:0007669"/>
    <property type="project" value="UniProtKB-UniRule"/>
</dbReference>
<comment type="caution">
    <text evidence="19">The sequence shown here is derived from an EMBL/GenBank/DDBJ whole genome shotgun (WGS) entry which is preliminary data.</text>
</comment>
<dbReference type="EMBL" id="AQFT01000023">
    <property type="protein sequence ID" value="EMZ36283.1"/>
    <property type="molecule type" value="Genomic_DNA"/>
</dbReference>
<evidence type="ECO:0000256" key="17">
    <source>
        <dbReference type="RuleBase" id="RU003657"/>
    </source>
</evidence>
<evidence type="ECO:0000256" key="15">
    <source>
        <dbReference type="ARBA" id="ARBA00023268"/>
    </source>
</evidence>
<comment type="subcellular location">
    <subcellularLocation>
        <location evidence="3 16">Cytoplasm</location>
    </subcellularLocation>
</comment>
<dbReference type="SUPFAM" id="SSF51366">
    <property type="entry name" value="Ribulose-phoshate binding barrel"/>
    <property type="match status" value="1"/>
</dbReference>
<dbReference type="InterPro" id="IPR002496">
    <property type="entry name" value="PRib_AMP_CycHydrolase_dom"/>
</dbReference>
<dbReference type="GO" id="GO:0005737">
    <property type="term" value="C:cytoplasm"/>
    <property type="evidence" value="ECO:0007669"/>
    <property type="project" value="UniProtKB-SubCell"/>
</dbReference>
<feature type="region of interest" description="Phosphoribosyl-AMP cyclohydrolase" evidence="16">
    <location>
        <begin position="1"/>
        <end position="339"/>
    </location>
</feature>
<keyword evidence="20" id="KW-1185">Reference proteome</keyword>
<reference evidence="19 20" key="1">
    <citation type="journal article" date="2014" name="Genome Announc.">
        <title>Draft genome sequences of the altered schaedler flora, a defined bacterial community from gnotobiotic mice.</title>
        <authorList>
            <person name="Wannemuehler M.J."/>
            <person name="Overstreet A.M."/>
            <person name="Ward D.V."/>
            <person name="Phillips G.J."/>
        </authorList>
    </citation>
    <scope>NUCLEOTIDE SEQUENCE [LARGE SCALE GENOMIC DNA]</scope>
    <source>
        <strain evidence="19 20">ASF492</strain>
    </source>
</reference>
<dbReference type="HAMAP" id="MF_01021">
    <property type="entry name" value="HisI"/>
    <property type="match status" value="1"/>
</dbReference>
<dbReference type="Pfam" id="PF01502">
    <property type="entry name" value="PRA-CH"/>
    <property type="match status" value="1"/>
</dbReference>
<accession>N2BCT2</accession>
<evidence type="ECO:0000256" key="14">
    <source>
        <dbReference type="ARBA" id="ARBA00023102"/>
    </source>
</evidence>